<reference evidence="4 5" key="1">
    <citation type="journal article" date="2024" name="J Genomics">
        <title>Draft genome sequencing and assembly of Favolaschia claudopus CIRM-BRFM 2984 isolated from oak limbs.</title>
        <authorList>
            <person name="Navarro D."/>
            <person name="Drula E."/>
            <person name="Chaduli D."/>
            <person name="Cazenave R."/>
            <person name="Ahrendt S."/>
            <person name="Wang J."/>
            <person name="Lipzen A."/>
            <person name="Daum C."/>
            <person name="Barry K."/>
            <person name="Grigoriev I.V."/>
            <person name="Favel A."/>
            <person name="Rosso M.N."/>
            <person name="Martin F."/>
        </authorList>
    </citation>
    <scope>NUCLEOTIDE SEQUENCE [LARGE SCALE GENOMIC DNA]</scope>
    <source>
        <strain evidence="4 5">CIRM-BRFM 2984</strain>
    </source>
</reference>
<dbReference type="InterPro" id="IPR049192">
    <property type="entry name" value="DUF4246_C"/>
</dbReference>
<dbReference type="Pfam" id="PF21666">
    <property type="entry name" value="DUF4246_N"/>
    <property type="match status" value="1"/>
</dbReference>
<dbReference type="InterPro" id="IPR025340">
    <property type="entry name" value="DUF4246"/>
</dbReference>
<feature type="compositionally biased region" description="Acidic residues" evidence="1">
    <location>
        <begin position="1"/>
        <end position="10"/>
    </location>
</feature>
<proteinExistence type="predicted"/>
<accession>A0AAW0BP51</accession>
<feature type="domain" description="DUF4246" evidence="2">
    <location>
        <begin position="260"/>
        <end position="551"/>
    </location>
</feature>
<feature type="domain" description="DUF4246" evidence="3">
    <location>
        <begin position="98"/>
        <end position="152"/>
    </location>
</feature>
<dbReference type="EMBL" id="JAWWNJ010000028">
    <property type="protein sequence ID" value="KAK7028336.1"/>
    <property type="molecule type" value="Genomic_DNA"/>
</dbReference>
<gene>
    <name evidence="4" type="ORF">R3P38DRAFT_3189812</name>
</gene>
<dbReference type="Pfam" id="PF14033">
    <property type="entry name" value="DUF4246"/>
    <property type="match status" value="1"/>
</dbReference>
<dbReference type="Proteomes" id="UP001362999">
    <property type="component" value="Unassembled WGS sequence"/>
</dbReference>
<comment type="caution">
    <text evidence="4">The sequence shown here is derived from an EMBL/GenBank/DDBJ whole genome shotgun (WGS) entry which is preliminary data.</text>
</comment>
<evidence type="ECO:0000259" key="2">
    <source>
        <dbReference type="Pfam" id="PF14033"/>
    </source>
</evidence>
<dbReference type="PANTHER" id="PTHR33119:SF1">
    <property type="entry name" value="FE2OG DIOXYGENASE DOMAIN-CONTAINING PROTEIN"/>
    <property type="match status" value="1"/>
</dbReference>
<evidence type="ECO:0000313" key="5">
    <source>
        <dbReference type="Proteomes" id="UP001362999"/>
    </source>
</evidence>
<evidence type="ECO:0000256" key="1">
    <source>
        <dbReference type="SAM" id="MobiDB-lite"/>
    </source>
</evidence>
<dbReference type="PANTHER" id="PTHR33119">
    <property type="entry name" value="IFI3P"/>
    <property type="match status" value="1"/>
</dbReference>
<name>A0AAW0BP51_9AGAR</name>
<sequence>MSDSELEDLTDAIFGTDQEVEDDETENSPIWELFIVHDDDETSHLEDGTLDAELNTLNGEDDANAENDTVDTHAELRKQWTEALSTENKLTWVLPSPFQTYAPNFYSFQERGPRPLTVYELKMCQLSWILRSKPDWRRKAGDPEIRGNWRREALEQQQGEQGLTEKMVDYVLAELEGYASIADFERGIEVLYLQRACFEATWYSDTLITTDICERLKSAVKILEDVHEDKKDLASRIQQPSTRPRPPILILHLTPLDLHEFTSRKFSWLPSDFAVDDEGEVKLSSSYINNLDPSVHQPIYTVIEEILTAFIPLFERVLGDSNRNREDCHIPFSDAKRLQPVGCIRGRSDGQPFPGVDEDEDEFYRNIDTRYPKGYPEAQDYTGQLVDGFKPVSLRGRSIQCIVKLANIHLTTEQPRYEGGSWHVEGMVNERIVASGIYYYDEENITESRLSFRVAVGEPEYHGQSDGQCMRVLYNMSSDSDLVQHLGSVVTKEGRTLSWPNLFQHCVSPFELADSSKPGHRKILAIFLVDPSKDPVISATHVPPQQEGWAAHAFEACVSNTQPTHLGALPRELLDLIKENFPPTLMSLREAEGYRLELMKERTASVKEHSRGYVREFNMCEH</sequence>
<evidence type="ECO:0000259" key="3">
    <source>
        <dbReference type="Pfam" id="PF21666"/>
    </source>
</evidence>
<feature type="region of interest" description="Disordered" evidence="1">
    <location>
        <begin position="1"/>
        <end position="26"/>
    </location>
</feature>
<evidence type="ECO:0000313" key="4">
    <source>
        <dbReference type="EMBL" id="KAK7028336.1"/>
    </source>
</evidence>
<keyword evidence="5" id="KW-1185">Reference proteome</keyword>
<organism evidence="4 5">
    <name type="scientific">Favolaschia claudopus</name>
    <dbReference type="NCBI Taxonomy" id="2862362"/>
    <lineage>
        <taxon>Eukaryota</taxon>
        <taxon>Fungi</taxon>
        <taxon>Dikarya</taxon>
        <taxon>Basidiomycota</taxon>
        <taxon>Agaricomycotina</taxon>
        <taxon>Agaricomycetes</taxon>
        <taxon>Agaricomycetidae</taxon>
        <taxon>Agaricales</taxon>
        <taxon>Marasmiineae</taxon>
        <taxon>Mycenaceae</taxon>
        <taxon>Favolaschia</taxon>
    </lineage>
</organism>
<protein>
    <submittedName>
        <fullName evidence="4">Uncharacterized protein</fullName>
    </submittedName>
</protein>
<dbReference type="AlphaFoldDB" id="A0AAW0BP51"/>
<dbReference type="InterPro" id="IPR049207">
    <property type="entry name" value="DUF4246_N"/>
</dbReference>